<gene>
    <name evidence="1" type="ORF">TSAR_005125</name>
</gene>
<dbReference type="Proteomes" id="UP000215335">
    <property type="component" value="Unassembled WGS sequence"/>
</dbReference>
<proteinExistence type="predicted"/>
<dbReference type="EMBL" id="NNAY01004535">
    <property type="protein sequence ID" value="OXU17748.1"/>
    <property type="molecule type" value="Genomic_DNA"/>
</dbReference>
<reference evidence="1 2" key="1">
    <citation type="journal article" date="2017" name="Curr. Biol.">
        <title>The Evolution of Venom by Co-option of Single-Copy Genes.</title>
        <authorList>
            <person name="Martinson E.O."/>
            <person name="Mrinalini"/>
            <person name="Kelkar Y.D."/>
            <person name="Chang C.H."/>
            <person name="Werren J.H."/>
        </authorList>
    </citation>
    <scope>NUCLEOTIDE SEQUENCE [LARGE SCALE GENOMIC DNA]</scope>
    <source>
        <strain evidence="1 2">Alberta</strain>
        <tissue evidence="1">Whole body</tissue>
    </source>
</reference>
<keyword evidence="2" id="KW-1185">Reference proteome</keyword>
<evidence type="ECO:0000313" key="1">
    <source>
        <dbReference type="EMBL" id="OXU17748.1"/>
    </source>
</evidence>
<name>A0A232EHE6_9HYME</name>
<comment type="caution">
    <text evidence="1">The sequence shown here is derived from an EMBL/GenBank/DDBJ whole genome shotgun (WGS) entry which is preliminary data.</text>
</comment>
<dbReference type="AlphaFoldDB" id="A0A232EHE6"/>
<organism evidence="1 2">
    <name type="scientific">Trichomalopsis sarcophagae</name>
    <dbReference type="NCBI Taxonomy" id="543379"/>
    <lineage>
        <taxon>Eukaryota</taxon>
        <taxon>Metazoa</taxon>
        <taxon>Ecdysozoa</taxon>
        <taxon>Arthropoda</taxon>
        <taxon>Hexapoda</taxon>
        <taxon>Insecta</taxon>
        <taxon>Pterygota</taxon>
        <taxon>Neoptera</taxon>
        <taxon>Endopterygota</taxon>
        <taxon>Hymenoptera</taxon>
        <taxon>Apocrita</taxon>
        <taxon>Proctotrupomorpha</taxon>
        <taxon>Chalcidoidea</taxon>
        <taxon>Pteromalidae</taxon>
        <taxon>Pteromalinae</taxon>
        <taxon>Trichomalopsis</taxon>
    </lineage>
</organism>
<protein>
    <submittedName>
        <fullName evidence="1">Uncharacterized protein</fullName>
    </submittedName>
</protein>
<evidence type="ECO:0000313" key="2">
    <source>
        <dbReference type="Proteomes" id="UP000215335"/>
    </source>
</evidence>
<accession>A0A232EHE6</accession>
<sequence length="130" mass="15555">MSRTLRNTYCRNSFFTNNPKYVKPVKLRLYCTNNNIDNSDKRLNDDKYANRIRNSHFFTQKNTLQLAVFQDGFEICNPLGASKGKFKMIGMYFGLFNLPPFLRFKINNIKLVLLYKEKYISQFSWHEIFK</sequence>